<comment type="caution">
    <text evidence="2">The sequence shown here is derived from an EMBL/GenBank/DDBJ whole genome shotgun (WGS) entry which is preliminary data.</text>
</comment>
<evidence type="ECO:0000313" key="2">
    <source>
        <dbReference type="EMBL" id="MTH48743.1"/>
    </source>
</evidence>
<gene>
    <name evidence="2" type="ORF">GJV78_21375</name>
</gene>
<sequence length="200" mass="23340">MIFCKKIYIGLFSVCVFFPLPTFSASEGLRSDKFVDPERNRQVIITRYNAEQLEYFQEFSGGIPDGIYQSWWKNGQRKYKTFFVKGKENGVIHYWYKNGSKQFTGSVKDGVLDGELTSWYRNGNEWTKENYARGKKDGVWKSWYENQKLSSVLIFSSGEILKCSSWDSEGNRVYTGSEKKKCKSIHDEYYTMPMESEDPG</sequence>
<reference evidence="2 3" key="1">
    <citation type="submission" date="2019-11" db="EMBL/GenBank/DDBJ databases">
        <title>Escherichia alba sp. nov. isolated from the gut of plastic-eating superworms Zophobas atratus.</title>
        <authorList>
            <person name="Yang Y."/>
        </authorList>
    </citation>
    <scope>NUCLEOTIDE SEQUENCE [LARGE SCALE GENOMIC DNA]</scope>
    <source>
        <strain evidence="3">BIT-B35</strain>
    </source>
</reference>
<proteinExistence type="predicted"/>
<keyword evidence="1" id="KW-0732">Signal</keyword>
<dbReference type="RefSeq" id="WP_155110131.1">
    <property type="nucleotide sequence ID" value="NZ_WMJZ01000055.1"/>
</dbReference>
<keyword evidence="3" id="KW-1185">Reference proteome</keyword>
<protein>
    <recommendedName>
        <fullName evidence="4">Toxin-antitoxin system YwqK family antitoxin</fullName>
    </recommendedName>
</protein>
<name>A0A6L6IVI0_9ENTR</name>
<feature type="signal peptide" evidence="1">
    <location>
        <begin position="1"/>
        <end position="24"/>
    </location>
</feature>
<accession>A0A6L6IVI0</accession>
<evidence type="ECO:0000256" key="1">
    <source>
        <dbReference type="SAM" id="SignalP"/>
    </source>
</evidence>
<dbReference type="SUPFAM" id="SSF82185">
    <property type="entry name" value="Histone H3 K4-specific methyltransferase SET7/9 N-terminal domain"/>
    <property type="match status" value="1"/>
</dbReference>
<evidence type="ECO:0008006" key="4">
    <source>
        <dbReference type="Google" id="ProtNLM"/>
    </source>
</evidence>
<evidence type="ECO:0000313" key="3">
    <source>
        <dbReference type="Proteomes" id="UP000477739"/>
    </source>
</evidence>
<feature type="chain" id="PRO_5027071530" description="Toxin-antitoxin system YwqK family antitoxin" evidence="1">
    <location>
        <begin position="25"/>
        <end position="200"/>
    </location>
</feature>
<dbReference type="InterPro" id="IPR011652">
    <property type="entry name" value="MORN_2"/>
</dbReference>
<dbReference type="AlphaFoldDB" id="A0A6L6IVI0"/>
<dbReference type="OrthoDB" id="9808906at2"/>
<dbReference type="Proteomes" id="UP000477739">
    <property type="component" value="Unassembled WGS sequence"/>
</dbReference>
<dbReference type="Pfam" id="PF07661">
    <property type="entry name" value="MORN_2"/>
    <property type="match status" value="2"/>
</dbReference>
<organism evidence="2 3">
    <name type="scientific">Intestinirhabdus alba</name>
    <dbReference type="NCBI Taxonomy" id="2899544"/>
    <lineage>
        <taxon>Bacteria</taxon>
        <taxon>Pseudomonadati</taxon>
        <taxon>Pseudomonadota</taxon>
        <taxon>Gammaproteobacteria</taxon>
        <taxon>Enterobacterales</taxon>
        <taxon>Enterobacteriaceae</taxon>
        <taxon>Intestinirhabdus</taxon>
    </lineage>
</organism>
<dbReference type="Gene3D" id="2.20.110.10">
    <property type="entry name" value="Histone H3 K4-specific methyltransferase SET7/9 N-terminal domain"/>
    <property type="match status" value="2"/>
</dbReference>
<dbReference type="EMBL" id="WMJZ01000055">
    <property type="protein sequence ID" value="MTH48743.1"/>
    <property type="molecule type" value="Genomic_DNA"/>
</dbReference>